<keyword evidence="2" id="KW-1185">Reference proteome</keyword>
<dbReference type="AlphaFoldDB" id="A0A0C9YGB6"/>
<evidence type="ECO:0000313" key="1">
    <source>
        <dbReference type="EMBL" id="KIK07048.1"/>
    </source>
</evidence>
<dbReference type="EMBL" id="KN838549">
    <property type="protein sequence ID" value="KIK07048.1"/>
    <property type="molecule type" value="Genomic_DNA"/>
</dbReference>
<organism evidence="1 2">
    <name type="scientific">Laccaria amethystina LaAM-08-1</name>
    <dbReference type="NCBI Taxonomy" id="1095629"/>
    <lineage>
        <taxon>Eukaryota</taxon>
        <taxon>Fungi</taxon>
        <taxon>Dikarya</taxon>
        <taxon>Basidiomycota</taxon>
        <taxon>Agaricomycotina</taxon>
        <taxon>Agaricomycetes</taxon>
        <taxon>Agaricomycetidae</taxon>
        <taxon>Agaricales</taxon>
        <taxon>Agaricineae</taxon>
        <taxon>Hydnangiaceae</taxon>
        <taxon>Laccaria</taxon>
    </lineage>
</organism>
<accession>A0A0C9YGB6</accession>
<sequence length="55" mass="6261">FQYFTVPHLFLQESSHSSVILVESCRNLVIPVESTGIPQESSRIRDQTFKPLLVS</sequence>
<dbReference type="HOGENOM" id="CLU_3037944_0_0_1"/>
<evidence type="ECO:0000313" key="2">
    <source>
        <dbReference type="Proteomes" id="UP000054477"/>
    </source>
</evidence>
<name>A0A0C9YGB6_9AGAR</name>
<proteinExistence type="predicted"/>
<reference evidence="1 2" key="1">
    <citation type="submission" date="2014-04" db="EMBL/GenBank/DDBJ databases">
        <authorList>
            <consortium name="DOE Joint Genome Institute"/>
            <person name="Kuo A."/>
            <person name="Kohler A."/>
            <person name="Nagy L.G."/>
            <person name="Floudas D."/>
            <person name="Copeland A."/>
            <person name="Barry K.W."/>
            <person name="Cichocki N."/>
            <person name="Veneault-Fourrey C."/>
            <person name="LaButti K."/>
            <person name="Lindquist E.A."/>
            <person name="Lipzen A."/>
            <person name="Lundell T."/>
            <person name="Morin E."/>
            <person name="Murat C."/>
            <person name="Sun H."/>
            <person name="Tunlid A."/>
            <person name="Henrissat B."/>
            <person name="Grigoriev I.V."/>
            <person name="Hibbett D.S."/>
            <person name="Martin F."/>
            <person name="Nordberg H.P."/>
            <person name="Cantor M.N."/>
            <person name="Hua S.X."/>
        </authorList>
    </citation>
    <scope>NUCLEOTIDE SEQUENCE [LARGE SCALE GENOMIC DNA]</scope>
    <source>
        <strain evidence="1 2">LaAM-08-1</strain>
    </source>
</reference>
<feature type="non-terminal residue" evidence="1">
    <location>
        <position position="1"/>
    </location>
</feature>
<dbReference type="Proteomes" id="UP000054477">
    <property type="component" value="Unassembled WGS sequence"/>
</dbReference>
<dbReference type="OrthoDB" id="3111656at2759"/>
<protein>
    <submittedName>
        <fullName evidence="1">Unplaced genomic scaffold K443scaffold_14, whole genome shotgun sequence</fullName>
    </submittedName>
</protein>
<reference evidence="2" key="2">
    <citation type="submission" date="2015-01" db="EMBL/GenBank/DDBJ databases">
        <title>Evolutionary Origins and Diversification of the Mycorrhizal Mutualists.</title>
        <authorList>
            <consortium name="DOE Joint Genome Institute"/>
            <consortium name="Mycorrhizal Genomics Consortium"/>
            <person name="Kohler A."/>
            <person name="Kuo A."/>
            <person name="Nagy L.G."/>
            <person name="Floudas D."/>
            <person name="Copeland A."/>
            <person name="Barry K.W."/>
            <person name="Cichocki N."/>
            <person name="Veneault-Fourrey C."/>
            <person name="LaButti K."/>
            <person name="Lindquist E.A."/>
            <person name="Lipzen A."/>
            <person name="Lundell T."/>
            <person name="Morin E."/>
            <person name="Murat C."/>
            <person name="Riley R."/>
            <person name="Ohm R."/>
            <person name="Sun H."/>
            <person name="Tunlid A."/>
            <person name="Henrissat B."/>
            <person name="Grigoriev I.V."/>
            <person name="Hibbett D.S."/>
            <person name="Martin F."/>
        </authorList>
    </citation>
    <scope>NUCLEOTIDE SEQUENCE [LARGE SCALE GENOMIC DNA]</scope>
    <source>
        <strain evidence="2">LaAM-08-1</strain>
    </source>
</reference>
<gene>
    <name evidence="1" type="ORF">K443DRAFT_87828</name>
</gene>